<comment type="cofactor">
    <cofactor evidence="1">
        <name>FAD</name>
        <dbReference type="ChEBI" id="CHEBI:57692"/>
    </cofactor>
</comment>
<evidence type="ECO:0000256" key="1">
    <source>
        <dbReference type="ARBA" id="ARBA00001974"/>
    </source>
</evidence>
<dbReference type="EMBL" id="MN739615">
    <property type="protein sequence ID" value="QHT16089.1"/>
    <property type="molecule type" value="Genomic_DNA"/>
</dbReference>
<evidence type="ECO:0000256" key="2">
    <source>
        <dbReference type="ARBA" id="ARBA00012512"/>
    </source>
</evidence>
<evidence type="ECO:0000256" key="3">
    <source>
        <dbReference type="ARBA" id="ARBA00022630"/>
    </source>
</evidence>
<keyword evidence="6" id="KW-1015">Disulfide bond</keyword>
<dbReference type="Gene3D" id="1.20.120.310">
    <property type="entry name" value="ERV/ALR sulfhydryl oxidase domain"/>
    <property type="match status" value="1"/>
</dbReference>
<accession>A0A6C0DJJ5</accession>
<evidence type="ECO:0000259" key="7">
    <source>
        <dbReference type="PROSITE" id="PS51324"/>
    </source>
</evidence>
<protein>
    <recommendedName>
        <fullName evidence="2">thiol oxidase</fullName>
        <ecNumber evidence="2">1.8.3.2</ecNumber>
    </recommendedName>
</protein>
<keyword evidence="4" id="KW-0274">FAD</keyword>
<name>A0A6C0DJJ5_9ZZZZ</name>
<evidence type="ECO:0000256" key="6">
    <source>
        <dbReference type="ARBA" id="ARBA00023157"/>
    </source>
</evidence>
<evidence type="ECO:0000256" key="5">
    <source>
        <dbReference type="ARBA" id="ARBA00023002"/>
    </source>
</evidence>
<dbReference type="PROSITE" id="PS51324">
    <property type="entry name" value="ERV_ALR"/>
    <property type="match status" value="1"/>
</dbReference>
<dbReference type="GO" id="GO:0016972">
    <property type="term" value="F:thiol oxidase activity"/>
    <property type="evidence" value="ECO:0007669"/>
    <property type="project" value="UniProtKB-EC"/>
</dbReference>
<keyword evidence="5" id="KW-0560">Oxidoreductase</keyword>
<dbReference type="InterPro" id="IPR017905">
    <property type="entry name" value="ERV/ALR_sulphydryl_oxidase"/>
</dbReference>
<dbReference type="EC" id="1.8.3.2" evidence="2"/>
<evidence type="ECO:0000256" key="4">
    <source>
        <dbReference type="ARBA" id="ARBA00022827"/>
    </source>
</evidence>
<dbReference type="Pfam" id="PF04777">
    <property type="entry name" value="Evr1_Alr"/>
    <property type="match status" value="1"/>
</dbReference>
<feature type="domain" description="ERV/ALR sulfhydryl oxidase" evidence="7">
    <location>
        <begin position="1"/>
        <end position="102"/>
    </location>
</feature>
<dbReference type="AlphaFoldDB" id="A0A6C0DJJ5"/>
<reference evidence="8" key="1">
    <citation type="journal article" date="2020" name="Nature">
        <title>Giant virus diversity and host interactions through global metagenomics.</title>
        <authorList>
            <person name="Schulz F."/>
            <person name="Roux S."/>
            <person name="Paez-Espino D."/>
            <person name="Jungbluth S."/>
            <person name="Walsh D.A."/>
            <person name="Denef V.J."/>
            <person name="McMahon K.D."/>
            <person name="Konstantinidis K.T."/>
            <person name="Eloe-Fadrosh E.A."/>
            <person name="Kyrpides N.C."/>
            <person name="Woyke T."/>
        </authorList>
    </citation>
    <scope>NUCLEOTIDE SEQUENCE</scope>
    <source>
        <strain evidence="8">GVMAG-M-3300023174-182</strain>
    </source>
</reference>
<evidence type="ECO:0000313" key="8">
    <source>
        <dbReference type="EMBL" id="QHT16089.1"/>
    </source>
</evidence>
<sequence length="217" mass="25908">MSPPETWGPPIWTFIHTLTENINELHFNKIKVGLFTMIKRICLFLPCPDCSNHANLFFMRVDISKMKDKNDFKYMLYTFHNIVSKRKRKQLFHPRVLEKYKYISIPNAFDNFVNVYNTKGNLNLIMESFQRGLVIKDLKLWLYNNHQYFKKKNLENIRVIPQISIQEKEIVETEHTKEILQSPPIQSELLINMENITDISQPKTIDQIDKIEDMFQV</sequence>
<proteinExistence type="predicted"/>
<dbReference type="InterPro" id="IPR036774">
    <property type="entry name" value="ERV/ALR_sulphydryl_oxid_sf"/>
</dbReference>
<dbReference type="SUPFAM" id="SSF69000">
    <property type="entry name" value="FAD-dependent thiol oxidase"/>
    <property type="match status" value="1"/>
</dbReference>
<keyword evidence="3" id="KW-0285">Flavoprotein</keyword>
<organism evidence="8">
    <name type="scientific">viral metagenome</name>
    <dbReference type="NCBI Taxonomy" id="1070528"/>
    <lineage>
        <taxon>unclassified sequences</taxon>
        <taxon>metagenomes</taxon>
        <taxon>organismal metagenomes</taxon>
    </lineage>
</organism>